<evidence type="ECO:0000256" key="1">
    <source>
        <dbReference type="SAM" id="Coils"/>
    </source>
</evidence>
<feature type="coiled-coil region" evidence="1">
    <location>
        <begin position="109"/>
        <end position="169"/>
    </location>
</feature>
<feature type="coiled-coil region" evidence="1">
    <location>
        <begin position="207"/>
        <end position="262"/>
    </location>
</feature>
<accession>S7ZUG3</accession>
<organism evidence="3 4">
    <name type="scientific">Penicillium oxalicum (strain 114-2 / CGMCC 5302)</name>
    <name type="common">Penicillium decumbens</name>
    <dbReference type="NCBI Taxonomy" id="933388"/>
    <lineage>
        <taxon>Eukaryota</taxon>
        <taxon>Fungi</taxon>
        <taxon>Dikarya</taxon>
        <taxon>Ascomycota</taxon>
        <taxon>Pezizomycotina</taxon>
        <taxon>Eurotiomycetes</taxon>
        <taxon>Eurotiomycetidae</taxon>
        <taxon>Eurotiales</taxon>
        <taxon>Aspergillaceae</taxon>
        <taxon>Penicillium</taxon>
    </lineage>
</organism>
<protein>
    <submittedName>
        <fullName evidence="3">Uncharacterized protein</fullName>
    </submittedName>
</protein>
<dbReference type="EMBL" id="KB644415">
    <property type="protein sequence ID" value="EPS34084.1"/>
    <property type="molecule type" value="Genomic_DNA"/>
</dbReference>
<dbReference type="Proteomes" id="UP000019376">
    <property type="component" value="Unassembled WGS sequence"/>
</dbReference>
<feature type="region of interest" description="Disordered" evidence="2">
    <location>
        <begin position="38"/>
        <end position="63"/>
    </location>
</feature>
<feature type="coiled-coil region" evidence="1">
    <location>
        <begin position="508"/>
        <end position="542"/>
    </location>
</feature>
<sequence>MSSTTHLHLIIALGPSHLSTSSDMSKDPELTLNRSDENVNKETLSGVEPAAPVPSLRQSDQDRLSQLDEREAALAAWDATLRQREDYMATRETNVTNLEIENYTKLARVDDLDRERERLERVRQQVDQRSEDVFRPLLDQRMRTHWDNYEALKQRYSAINCELDRANEKATAYDRLVVNWKESVAAAAEQEWISRKDQLERQAMEAIAMAERKAAITEDRNKGLEGQIAMSNTTTLALRAQLNEVTERYEKVKGEQVKYRENEEAAVKRVQWGTSVDADQDTPIRGNNDDPEVSLVAALKEIDRLKELHRAESTRLTGELETLREEKTEMTKTIAALEALPELNALAMRLSQMGLTDFEEGHAAVQTEDPEMTAAAVQTDLKDKTEVAPWQVNKIKRAKRQVAMLLGQLSRRNAETKSLRALNSQLMALNEARLAEQQAENEYEQEALEGHFQQLLAEATSALQQQVRQLEESSAQALTLMADTPAQSEAQVQTESVVILSAEQWTYCGTLEGEVSSLREHIQRQKEQFDSQVNEYQELHKKSLDTLAHICGLEVPAETLRDLVDDALKAFEEISRAYQDPAMSLQLVTLLGPNGRLKEHLEDLEISADLVLDGLKKTDDGVPLRAQVDSIRQALPN</sequence>
<feature type="coiled-coil region" evidence="1">
    <location>
        <begin position="422"/>
        <end position="476"/>
    </location>
</feature>
<reference evidence="3 4" key="1">
    <citation type="journal article" date="2013" name="PLoS ONE">
        <title>Genomic and secretomic analyses reveal unique features of the lignocellulolytic enzyme system of Penicillium decumbens.</title>
        <authorList>
            <person name="Liu G."/>
            <person name="Zhang L."/>
            <person name="Wei X."/>
            <person name="Zou G."/>
            <person name="Qin Y."/>
            <person name="Ma L."/>
            <person name="Li J."/>
            <person name="Zheng H."/>
            <person name="Wang S."/>
            <person name="Wang C."/>
            <person name="Xun L."/>
            <person name="Zhao G.-P."/>
            <person name="Zhou Z."/>
            <person name="Qu Y."/>
        </authorList>
    </citation>
    <scope>NUCLEOTIDE SEQUENCE [LARGE SCALE GENOMIC DNA]</scope>
    <source>
        <strain evidence="4">114-2 / CGMCC 5302</strain>
    </source>
</reference>
<keyword evidence="1" id="KW-0175">Coiled coil</keyword>
<proteinExistence type="predicted"/>
<evidence type="ECO:0000313" key="3">
    <source>
        <dbReference type="EMBL" id="EPS34084.1"/>
    </source>
</evidence>
<feature type="coiled-coil region" evidence="1">
    <location>
        <begin position="306"/>
        <end position="340"/>
    </location>
</feature>
<evidence type="ECO:0000313" key="4">
    <source>
        <dbReference type="Proteomes" id="UP000019376"/>
    </source>
</evidence>
<dbReference type="AlphaFoldDB" id="S7ZUG3"/>
<gene>
    <name evidence="3" type="ORF">PDE_09046</name>
</gene>
<name>S7ZUG3_PENO1</name>
<dbReference type="OrthoDB" id="4366820at2759"/>
<evidence type="ECO:0000256" key="2">
    <source>
        <dbReference type="SAM" id="MobiDB-lite"/>
    </source>
</evidence>
<dbReference type="HOGENOM" id="CLU_429663_0_0_1"/>
<keyword evidence="4" id="KW-1185">Reference proteome</keyword>